<feature type="domain" description="Iron-binding zinc finger CDGSH type" evidence="5">
    <location>
        <begin position="4"/>
        <end position="39"/>
    </location>
</feature>
<proteinExistence type="predicted"/>
<name>A0A382Y0F4_9ZZZZ</name>
<sequence>MPREGPIKITDTEEIAVCTCMQSNHWPFCDATHHTTGGSGPEILKLDKNKTYLLCGCFRTKNRPFCDGSHEKIKKH</sequence>
<dbReference type="InterPro" id="IPR018967">
    <property type="entry name" value="FeS-contain_CDGSH-typ"/>
</dbReference>
<evidence type="ECO:0000259" key="5">
    <source>
        <dbReference type="SMART" id="SM00704"/>
    </source>
</evidence>
<dbReference type="SMART" id="SM00704">
    <property type="entry name" value="ZnF_CDGSH"/>
    <property type="match status" value="2"/>
</dbReference>
<keyword evidence="2" id="KW-0479">Metal-binding</keyword>
<protein>
    <recommendedName>
        <fullName evidence="5">Iron-binding zinc finger CDGSH type domain-containing protein</fullName>
    </recommendedName>
</protein>
<gene>
    <name evidence="6" type="ORF">METZ01_LOCUS429498</name>
</gene>
<evidence type="ECO:0000313" key="6">
    <source>
        <dbReference type="EMBL" id="SVD76644.1"/>
    </source>
</evidence>
<keyword evidence="4" id="KW-0411">Iron-sulfur</keyword>
<dbReference type="EMBL" id="UINC01171858">
    <property type="protein sequence ID" value="SVD76644.1"/>
    <property type="molecule type" value="Genomic_DNA"/>
</dbReference>
<dbReference type="Gene3D" id="3.40.5.90">
    <property type="entry name" value="CDGSH iron-sulfur domain, mitoNEET-type"/>
    <property type="match status" value="2"/>
</dbReference>
<dbReference type="GO" id="GO:0005737">
    <property type="term" value="C:cytoplasm"/>
    <property type="evidence" value="ECO:0007669"/>
    <property type="project" value="UniProtKB-ARBA"/>
</dbReference>
<keyword evidence="1" id="KW-0001">2Fe-2S</keyword>
<evidence type="ECO:0000256" key="1">
    <source>
        <dbReference type="ARBA" id="ARBA00022714"/>
    </source>
</evidence>
<organism evidence="6">
    <name type="scientific">marine metagenome</name>
    <dbReference type="NCBI Taxonomy" id="408172"/>
    <lineage>
        <taxon>unclassified sequences</taxon>
        <taxon>metagenomes</taxon>
        <taxon>ecological metagenomes</taxon>
    </lineage>
</organism>
<dbReference type="GO" id="GO:0046872">
    <property type="term" value="F:metal ion binding"/>
    <property type="evidence" value="ECO:0007669"/>
    <property type="project" value="UniProtKB-KW"/>
</dbReference>
<keyword evidence="3" id="KW-0408">Iron</keyword>
<evidence type="ECO:0000256" key="4">
    <source>
        <dbReference type="ARBA" id="ARBA00023014"/>
    </source>
</evidence>
<reference evidence="6" key="1">
    <citation type="submission" date="2018-05" db="EMBL/GenBank/DDBJ databases">
        <authorList>
            <person name="Lanie J.A."/>
            <person name="Ng W.-L."/>
            <person name="Kazmierczak K.M."/>
            <person name="Andrzejewski T.M."/>
            <person name="Davidsen T.M."/>
            <person name="Wayne K.J."/>
            <person name="Tettelin H."/>
            <person name="Glass J.I."/>
            <person name="Rusch D."/>
            <person name="Podicherti R."/>
            <person name="Tsui H.-C.T."/>
            <person name="Winkler M.E."/>
        </authorList>
    </citation>
    <scope>NUCLEOTIDE SEQUENCE</scope>
</reference>
<dbReference type="Pfam" id="PF09360">
    <property type="entry name" value="zf-CDGSH"/>
    <property type="match status" value="2"/>
</dbReference>
<dbReference type="AlphaFoldDB" id="A0A382Y0F4"/>
<dbReference type="InterPro" id="IPR042216">
    <property type="entry name" value="MitoNEET_CISD"/>
</dbReference>
<dbReference type="InterPro" id="IPR052950">
    <property type="entry name" value="CISD"/>
</dbReference>
<feature type="domain" description="Iron-binding zinc finger CDGSH type" evidence="5">
    <location>
        <begin position="40"/>
        <end position="76"/>
    </location>
</feature>
<dbReference type="PANTHER" id="PTHR46491">
    <property type="entry name" value="CDGSH IRON SULFUR DOMAIN PROTEIN HOMOLOG"/>
    <property type="match status" value="1"/>
</dbReference>
<evidence type="ECO:0000256" key="2">
    <source>
        <dbReference type="ARBA" id="ARBA00022723"/>
    </source>
</evidence>
<dbReference type="PANTHER" id="PTHR46491:SF3">
    <property type="entry name" value="CDGSH IRON-SULFUR DOMAIN-CONTAINING PROTEIN 3, MITOCHONDRIAL"/>
    <property type="match status" value="1"/>
</dbReference>
<evidence type="ECO:0000256" key="3">
    <source>
        <dbReference type="ARBA" id="ARBA00023004"/>
    </source>
</evidence>
<accession>A0A382Y0F4</accession>
<dbReference type="GO" id="GO:0051537">
    <property type="term" value="F:2 iron, 2 sulfur cluster binding"/>
    <property type="evidence" value="ECO:0007669"/>
    <property type="project" value="UniProtKB-KW"/>
</dbReference>